<evidence type="ECO:0000256" key="2">
    <source>
        <dbReference type="SAM" id="MobiDB-lite"/>
    </source>
</evidence>
<dbReference type="PROSITE" id="PS50082">
    <property type="entry name" value="WD_REPEATS_2"/>
    <property type="match status" value="1"/>
</dbReference>
<dbReference type="InterPro" id="IPR036322">
    <property type="entry name" value="WD40_repeat_dom_sf"/>
</dbReference>
<feature type="region of interest" description="Disordered" evidence="2">
    <location>
        <begin position="74"/>
        <end position="96"/>
    </location>
</feature>
<dbReference type="InterPro" id="IPR015943">
    <property type="entry name" value="WD40/YVTN_repeat-like_dom_sf"/>
</dbReference>
<keyword evidence="1" id="KW-0853">WD repeat</keyword>
<dbReference type="Gene3D" id="2.130.10.10">
    <property type="entry name" value="YVTN repeat-like/Quinoprotein amine dehydrogenase"/>
    <property type="match status" value="2"/>
</dbReference>
<name>A0ABP0WI25_9BRYO</name>
<dbReference type="Pfam" id="PF00400">
    <property type="entry name" value="WD40"/>
    <property type="match status" value="2"/>
</dbReference>
<evidence type="ECO:0000313" key="4">
    <source>
        <dbReference type="Proteomes" id="UP001497444"/>
    </source>
</evidence>
<accession>A0ABP0WI25</accession>
<proteinExistence type="predicted"/>
<keyword evidence="4" id="KW-1185">Reference proteome</keyword>
<dbReference type="SMART" id="SM00320">
    <property type="entry name" value="WD40"/>
    <property type="match status" value="5"/>
</dbReference>
<gene>
    <name evidence="3" type="ORF">CSSPJE1EN1_LOCUS11562</name>
</gene>
<evidence type="ECO:0008006" key="5">
    <source>
        <dbReference type="Google" id="ProtNLM"/>
    </source>
</evidence>
<reference evidence="3" key="1">
    <citation type="submission" date="2024-02" db="EMBL/GenBank/DDBJ databases">
        <authorList>
            <consortium name="ELIXIR-Norway"/>
            <consortium name="Elixir Norway"/>
        </authorList>
    </citation>
    <scope>NUCLEOTIDE SEQUENCE</scope>
</reference>
<protein>
    <recommendedName>
        <fullName evidence="5">Anaphase-promoting complex subunit 4 WD40 domain-containing protein</fullName>
    </recommendedName>
</protein>
<sequence length="454" mass="49219">MESFPFNFMECAKDLKSDTLHTTTGNKNIMELSEFTGLVEGLAQLGVEEELAIETEEELEYAAMKVSLADAAAERIESSSTQHGPTSAEDDCSSHGAPGTSVLLLRPVLTIPMQKKQASCSRFLDNGDFLAIGTSAGTIEIYNAVNGRITFMLDIGRKGQWKWSCTSMCFHPALNASASTQNLLVSCDTNGQIHHWHATSEMHLGMTKEEGNEIYAVDFHPIGVKFATAGLDSKVRIYDGVTQKPLQILSEGNGTTTAGHSNRVFAVKWHPADIHITLSGGWDNTTQVWDARVGCSVRSIYGTLICGDALAIDAGSNRVLTGSWRRSDQLQEWDYGSGQLIRSMMWPLSEDTEPCRLYTAVYGRGVSNKLIGAGGSGTNQACLFNHETGQLVGQSPVLDTAVYGMCFSADGSLLAVTTATAVHIVAMENLLSRMPDAESTKQWSHSFLHHSILV</sequence>
<dbReference type="InterPro" id="IPR001680">
    <property type="entry name" value="WD40_rpt"/>
</dbReference>
<evidence type="ECO:0000256" key="1">
    <source>
        <dbReference type="PROSITE-ProRule" id="PRU00221"/>
    </source>
</evidence>
<dbReference type="Proteomes" id="UP001497444">
    <property type="component" value="Chromosome 18"/>
</dbReference>
<dbReference type="SUPFAM" id="SSF50978">
    <property type="entry name" value="WD40 repeat-like"/>
    <property type="match status" value="1"/>
</dbReference>
<evidence type="ECO:0000313" key="3">
    <source>
        <dbReference type="EMBL" id="CAK9266084.1"/>
    </source>
</evidence>
<organism evidence="3 4">
    <name type="scientific">Sphagnum jensenii</name>
    <dbReference type="NCBI Taxonomy" id="128206"/>
    <lineage>
        <taxon>Eukaryota</taxon>
        <taxon>Viridiplantae</taxon>
        <taxon>Streptophyta</taxon>
        <taxon>Embryophyta</taxon>
        <taxon>Bryophyta</taxon>
        <taxon>Sphagnophytina</taxon>
        <taxon>Sphagnopsida</taxon>
        <taxon>Sphagnales</taxon>
        <taxon>Sphagnaceae</taxon>
        <taxon>Sphagnum</taxon>
    </lineage>
</organism>
<dbReference type="PANTHER" id="PTHR47822">
    <property type="entry name" value="CARBOHYDRATE BINDING DOMAIN CONTAINING PROTEIN"/>
    <property type="match status" value="1"/>
</dbReference>
<dbReference type="PANTHER" id="PTHR47822:SF2">
    <property type="entry name" value="F-BOX AND WD-40 DOMAIN PROTEIN 7"/>
    <property type="match status" value="1"/>
</dbReference>
<dbReference type="EMBL" id="OZ020113">
    <property type="protein sequence ID" value="CAK9266084.1"/>
    <property type="molecule type" value="Genomic_DNA"/>
</dbReference>
<feature type="repeat" description="WD" evidence="1">
    <location>
        <begin position="257"/>
        <end position="299"/>
    </location>
</feature>
<dbReference type="PROSITE" id="PS50294">
    <property type="entry name" value="WD_REPEATS_REGION"/>
    <property type="match status" value="1"/>
</dbReference>